<dbReference type="InterPro" id="IPR020471">
    <property type="entry name" value="AKR"/>
</dbReference>
<dbReference type="OrthoDB" id="9804790at2"/>
<evidence type="ECO:0000256" key="2">
    <source>
        <dbReference type="ARBA" id="ARBA00022857"/>
    </source>
</evidence>
<dbReference type="Proteomes" id="UP000199495">
    <property type="component" value="Unassembled WGS sequence"/>
</dbReference>
<dbReference type="STRING" id="440168.SAMN04487974_103176"/>
<dbReference type="PROSITE" id="PS00063">
    <property type="entry name" value="ALDOKETO_REDUCTASE_3"/>
    <property type="match status" value="1"/>
</dbReference>
<evidence type="ECO:0000256" key="3">
    <source>
        <dbReference type="ARBA" id="ARBA00023002"/>
    </source>
</evidence>
<dbReference type="PROSITE" id="PS00062">
    <property type="entry name" value="ALDOKETO_REDUCTASE_2"/>
    <property type="match status" value="1"/>
</dbReference>
<feature type="domain" description="NADP-dependent oxidoreductase" evidence="8">
    <location>
        <begin position="18"/>
        <end position="261"/>
    </location>
</feature>
<dbReference type="GO" id="GO:0016616">
    <property type="term" value="F:oxidoreductase activity, acting on the CH-OH group of donors, NAD or NADP as acceptor"/>
    <property type="evidence" value="ECO:0007669"/>
    <property type="project" value="UniProtKB-ARBA"/>
</dbReference>
<evidence type="ECO:0000259" key="8">
    <source>
        <dbReference type="Pfam" id="PF00248"/>
    </source>
</evidence>
<feature type="active site" description="Proton donor" evidence="5">
    <location>
        <position position="51"/>
    </location>
</feature>
<name>A0A1G7UN25_9HYPH</name>
<dbReference type="AlphaFoldDB" id="A0A1G7UN25"/>
<evidence type="ECO:0000256" key="4">
    <source>
        <dbReference type="ARBA" id="ARBA00049445"/>
    </source>
</evidence>
<dbReference type="PROSITE" id="PS00798">
    <property type="entry name" value="ALDOKETO_REDUCTASE_1"/>
    <property type="match status" value="1"/>
</dbReference>
<accession>A0A1G7UN25</accession>
<dbReference type="EMBL" id="FNCS01000003">
    <property type="protein sequence ID" value="SDG49005.1"/>
    <property type="molecule type" value="Genomic_DNA"/>
</dbReference>
<evidence type="ECO:0000256" key="7">
    <source>
        <dbReference type="PIRSR" id="PIRSR000097-3"/>
    </source>
</evidence>
<evidence type="ECO:0000313" key="10">
    <source>
        <dbReference type="Proteomes" id="UP000199495"/>
    </source>
</evidence>
<evidence type="ECO:0000313" key="9">
    <source>
        <dbReference type="EMBL" id="SDG49005.1"/>
    </source>
</evidence>
<comment type="catalytic activity">
    <reaction evidence="4">
        <text>hydroxyacetone + NADP(+) = methylglyoxal + NADPH + H(+)</text>
        <dbReference type="Rhea" id="RHEA:27986"/>
        <dbReference type="ChEBI" id="CHEBI:15378"/>
        <dbReference type="ChEBI" id="CHEBI:17158"/>
        <dbReference type="ChEBI" id="CHEBI:27957"/>
        <dbReference type="ChEBI" id="CHEBI:57783"/>
        <dbReference type="ChEBI" id="CHEBI:58349"/>
    </reaction>
</comment>
<dbReference type="PRINTS" id="PR00069">
    <property type="entry name" value="ALDKETRDTASE"/>
</dbReference>
<evidence type="ECO:0000256" key="5">
    <source>
        <dbReference type="PIRSR" id="PIRSR000097-1"/>
    </source>
</evidence>
<dbReference type="PANTHER" id="PTHR43827">
    <property type="entry name" value="2,5-DIKETO-D-GLUCONIC ACID REDUCTASE"/>
    <property type="match status" value="1"/>
</dbReference>
<evidence type="ECO:0000256" key="1">
    <source>
        <dbReference type="ARBA" id="ARBA00007905"/>
    </source>
</evidence>
<dbReference type="RefSeq" id="WP_090594196.1">
    <property type="nucleotide sequence ID" value="NZ_FNCS01000003.1"/>
</dbReference>
<organism evidence="9 10">
    <name type="scientific">Pelagibacterium luteolum</name>
    <dbReference type="NCBI Taxonomy" id="440168"/>
    <lineage>
        <taxon>Bacteria</taxon>
        <taxon>Pseudomonadati</taxon>
        <taxon>Pseudomonadota</taxon>
        <taxon>Alphaproteobacteria</taxon>
        <taxon>Hyphomicrobiales</taxon>
        <taxon>Devosiaceae</taxon>
        <taxon>Pelagibacterium</taxon>
    </lineage>
</organism>
<sequence>MPQQTSITLADGHSIPQLGLGTWKLDATNMPIVVEAALEAGYRHFDTAYAYRNEAALGDALKASGVARDELYITSKLPSGRHGYDSTLSTFDETMTNLGVDVLDLYLIHWPLPRTGNFVDTFKAFIKLKEDGRIKSIGVSNFHEAHLEKLIAETGVTPVVDQIELSPAFQQKPLRAFHEKHGIKTESWSPLGTGDVLDNAELKSIGEKHGKTAAQVTIRWHIQNGLIVIPKSSNPERIKQNFQVFDFELDADDMARIDTLDSADGRTGANPDEAEFSQV</sequence>
<feature type="site" description="Lowers pKa of active site Tyr" evidence="7">
    <location>
        <position position="76"/>
    </location>
</feature>
<keyword evidence="2" id="KW-0521">NADP</keyword>
<dbReference type="PANTHER" id="PTHR43827:SF3">
    <property type="entry name" value="NADP-DEPENDENT OXIDOREDUCTASE DOMAIN-CONTAINING PROTEIN"/>
    <property type="match status" value="1"/>
</dbReference>
<dbReference type="PIRSF" id="PIRSF000097">
    <property type="entry name" value="AKR"/>
    <property type="match status" value="1"/>
</dbReference>
<dbReference type="InterPro" id="IPR018170">
    <property type="entry name" value="Aldo/ket_reductase_CS"/>
</dbReference>
<reference evidence="9 10" key="1">
    <citation type="submission" date="2016-10" db="EMBL/GenBank/DDBJ databases">
        <authorList>
            <person name="de Groot N.N."/>
        </authorList>
    </citation>
    <scope>NUCLEOTIDE SEQUENCE [LARGE SCALE GENOMIC DNA]</scope>
    <source>
        <strain evidence="9 10">CGMCC 1.10267</strain>
    </source>
</reference>
<dbReference type="Pfam" id="PF00248">
    <property type="entry name" value="Aldo_ket_red"/>
    <property type="match status" value="1"/>
</dbReference>
<comment type="similarity">
    <text evidence="1">Belongs to the aldo/keto reductase family.</text>
</comment>
<gene>
    <name evidence="9" type="ORF">SAMN04487974_103176</name>
</gene>
<keyword evidence="10" id="KW-1185">Reference proteome</keyword>
<dbReference type="Gene3D" id="3.20.20.100">
    <property type="entry name" value="NADP-dependent oxidoreductase domain"/>
    <property type="match status" value="1"/>
</dbReference>
<feature type="binding site" evidence="6">
    <location>
        <position position="109"/>
    </location>
    <ligand>
        <name>substrate</name>
    </ligand>
</feature>
<dbReference type="InterPro" id="IPR036812">
    <property type="entry name" value="NAD(P)_OxRdtase_dom_sf"/>
</dbReference>
<keyword evidence="3" id="KW-0560">Oxidoreductase</keyword>
<evidence type="ECO:0000256" key="6">
    <source>
        <dbReference type="PIRSR" id="PIRSR000097-2"/>
    </source>
</evidence>
<dbReference type="FunFam" id="3.20.20.100:FF:000002">
    <property type="entry name" value="2,5-diketo-D-gluconic acid reductase A"/>
    <property type="match status" value="1"/>
</dbReference>
<protein>
    <submittedName>
        <fullName evidence="9">2,5-diketo-D-gluconate reductase A</fullName>
    </submittedName>
</protein>
<proteinExistence type="inferred from homology"/>
<dbReference type="SUPFAM" id="SSF51430">
    <property type="entry name" value="NAD(P)-linked oxidoreductase"/>
    <property type="match status" value="1"/>
</dbReference>
<dbReference type="InterPro" id="IPR023210">
    <property type="entry name" value="NADP_OxRdtase_dom"/>
</dbReference>